<dbReference type="AlphaFoldDB" id="A0A0J5SD57"/>
<organism evidence="3 4">
    <name type="scientific">Rossellomorea marisflavi</name>
    <dbReference type="NCBI Taxonomy" id="189381"/>
    <lineage>
        <taxon>Bacteria</taxon>
        <taxon>Bacillati</taxon>
        <taxon>Bacillota</taxon>
        <taxon>Bacilli</taxon>
        <taxon>Bacillales</taxon>
        <taxon>Bacillaceae</taxon>
        <taxon>Rossellomorea</taxon>
    </lineage>
</organism>
<comment type="caution">
    <text evidence="3">The sequence shown here is derived from an EMBL/GenBank/DDBJ whole genome shotgun (WGS) entry which is preliminary data.</text>
</comment>
<evidence type="ECO:0000256" key="1">
    <source>
        <dbReference type="SAM" id="SignalP"/>
    </source>
</evidence>
<dbReference type="EMBL" id="LGUE01000008">
    <property type="protein sequence ID" value="KON82877.1"/>
    <property type="molecule type" value="Genomic_DNA"/>
</dbReference>
<dbReference type="STRING" id="189381.GCA_900166615_00489"/>
<dbReference type="Pfam" id="PF18652">
    <property type="entry name" value="Adhesin_P1_N"/>
    <property type="match status" value="1"/>
</dbReference>
<keyword evidence="4" id="KW-1185">Reference proteome</keyword>
<evidence type="ECO:0000313" key="4">
    <source>
        <dbReference type="Proteomes" id="UP000037405"/>
    </source>
</evidence>
<reference evidence="4" key="1">
    <citation type="submission" date="2015-07" db="EMBL/GenBank/DDBJ databases">
        <title>Fjat-14235 jcm11544.</title>
        <authorList>
            <person name="Liu B."/>
            <person name="Wang J."/>
            <person name="Zhu Y."/>
            <person name="Liu G."/>
            <person name="Chen Q."/>
            <person name="Chen Z."/>
            <person name="Lan J."/>
            <person name="Che J."/>
            <person name="Ge C."/>
            <person name="Shi H."/>
            <person name="Pan Z."/>
            <person name="Liu X."/>
        </authorList>
    </citation>
    <scope>NUCLEOTIDE SEQUENCE [LARGE SCALE GENOMIC DNA]</scope>
    <source>
        <strain evidence="4">JCM 11544</strain>
    </source>
</reference>
<gene>
    <name evidence="3" type="ORF">AF331_18680</name>
</gene>
<evidence type="ECO:0000313" key="3">
    <source>
        <dbReference type="EMBL" id="KON82877.1"/>
    </source>
</evidence>
<name>A0A0J5SD57_9BACI</name>
<keyword evidence="1" id="KW-0732">Signal</keyword>
<proteinExistence type="predicted"/>
<feature type="domain" description="Antigen I/II N-terminal" evidence="2">
    <location>
        <begin position="58"/>
        <end position="144"/>
    </location>
</feature>
<dbReference type="InterPro" id="IPR041324">
    <property type="entry name" value="AgI/II_N"/>
</dbReference>
<dbReference type="OrthoDB" id="1849839at2"/>
<dbReference type="PATRIC" id="fig|189381.12.peg.3241"/>
<feature type="chain" id="PRO_5039309399" description="Antigen I/II N-terminal domain-containing protein" evidence="1">
    <location>
        <begin position="24"/>
        <end position="206"/>
    </location>
</feature>
<accession>A0A0J5SD57</accession>
<evidence type="ECO:0000259" key="2">
    <source>
        <dbReference type="Pfam" id="PF18652"/>
    </source>
</evidence>
<feature type="signal peptide" evidence="1">
    <location>
        <begin position="1"/>
        <end position="23"/>
    </location>
</feature>
<dbReference type="Proteomes" id="UP000037405">
    <property type="component" value="Unassembled WGS sequence"/>
</dbReference>
<dbReference type="RefSeq" id="WP_048006464.1">
    <property type="nucleotide sequence ID" value="NZ_LDWH01000007.1"/>
</dbReference>
<dbReference type="PROSITE" id="PS51257">
    <property type="entry name" value="PROKAR_LIPOPROTEIN"/>
    <property type="match status" value="1"/>
</dbReference>
<sequence>MKKLAVGMLVLALLLAGCSSSDSSGKADTKKDEKEEKVVKKGLLNVEITLPAEFTEGQDVDDMIKQAKEEGVKEVKKNDDGSLTYVMSKADHKKMMKEMAKGMEESIDEAKDGFESIEDITYNKDFTKFTMVVTDEESYKNSMDAFASITVGMTGMMYQVFDGKDRDKIKIKVAVEDKSTGKQFDEIIYPDAMDDLKEEAEAGTAE</sequence>
<protein>
    <recommendedName>
        <fullName evidence="2">Antigen I/II N-terminal domain-containing protein</fullName>
    </recommendedName>
</protein>